<gene>
    <name evidence="7" type="ORF">H9646_10560</name>
</gene>
<protein>
    <submittedName>
        <fullName evidence="7">DUF202 domain-containing protein</fullName>
    </submittedName>
</protein>
<proteinExistence type="predicted"/>
<dbReference type="EMBL" id="JACSQK010000005">
    <property type="protein sequence ID" value="MBD7960927.1"/>
    <property type="molecule type" value="Genomic_DNA"/>
</dbReference>
<feature type="transmembrane region" description="Helical" evidence="5">
    <location>
        <begin position="70"/>
        <end position="90"/>
    </location>
</feature>
<evidence type="ECO:0000313" key="8">
    <source>
        <dbReference type="Proteomes" id="UP000634919"/>
    </source>
</evidence>
<evidence type="ECO:0000256" key="2">
    <source>
        <dbReference type="ARBA" id="ARBA00022692"/>
    </source>
</evidence>
<comment type="subcellular location">
    <subcellularLocation>
        <location evidence="1">Endomembrane system</location>
        <topology evidence="1">Multi-pass membrane protein</topology>
    </subcellularLocation>
</comment>
<evidence type="ECO:0000259" key="6">
    <source>
        <dbReference type="Pfam" id="PF02656"/>
    </source>
</evidence>
<accession>A0ABR8SBR6</accession>
<sequence length="136" mass="14394">MLYRRSSHIHPLLTITMRCARHTSSTPSPSQDTGLQAQRTALSWSRTGLAIFANALLALRSGWIHQEMPITAMGLILLTAAGAVLAYGAFRQQHMLCGADSIAVPAMPMAATCVSVLVACATAIASMLLSLSSCTH</sequence>
<reference evidence="7 8" key="1">
    <citation type="submission" date="2020-08" db="EMBL/GenBank/DDBJ databases">
        <title>A Genomic Blueprint of the Chicken Gut Microbiome.</title>
        <authorList>
            <person name="Gilroy R."/>
            <person name="Ravi A."/>
            <person name="Getino M."/>
            <person name="Pursley I."/>
            <person name="Horton D.L."/>
            <person name="Alikhan N.-F."/>
            <person name="Baker D."/>
            <person name="Gharbi K."/>
            <person name="Hall N."/>
            <person name="Watson M."/>
            <person name="Adriaenssens E.M."/>
            <person name="Foster-Nyarko E."/>
            <person name="Jarju S."/>
            <person name="Secka A."/>
            <person name="Antonio M."/>
            <person name="Oren A."/>
            <person name="Chaudhuri R."/>
            <person name="La Ragione R.M."/>
            <person name="Hildebrand F."/>
            <person name="Pallen M.J."/>
        </authorList>
    </citation>
    <scope>NUCLEOTIDE SEQUENCE [LARGE SCALE GENOMIC DNA]</scope>
    <source>
        <strain evidence="7 8">Sa2CVA6</strain>
    </source>
</reference>
<evidence type="ECO:0000256" key="1">
    <source>
        <dbReference type="ARBA" id="ARBA00004127"/>
    </source>
</evidence>
<name>A0ABR8SBR6_9BURK</name>
<feature type="domain" description="DUF202" evidence="6">
    <location>
        <begin position="32"/>
        <end position="91"/>
    </location>
</feature>
<dbReference type="Pfam" id="PF02656">
    <property type="entry name" value="DUF202"/>
    <property type="match status" value="1"/>
</dbReference>
<evidence type="ECO:0000256" key="3">
    <source>
        <dbReference type="ARBA" id="ARBA00022989"/>
    </source>
</evidence>
<comment type="caution">
    <text evidence="7">The sequence shown here is derived from an EMBL/GenBank/DDBJ whole genome shotgun (WGS) entry which is preliminary data.</text>
</comment>
<keyword evidence="2 5" id="KW-0812">Transmembrane</keyword>
<evidence type="ECO:0000256" key="4">
    <source>
        <dbReference type="ARBA" id="ARBA00023136"/>
    </source>
</evidence>
<dbReference type="Proteomes" id="UP000634919">
    <property type="component" value="Unassembled WGS sequence"/>
</dbReference>
<feature type="transmembrane region" description="Helical" evidence="5">
    <location>
        <begin position="102"/>
        <end position="129"/>
    </location>
</feature>
<keyword evidence="3 5" id="KW-1133">Transmembrane helix</keyword>
<organism evidence="7 8">
    <name type="scientific">Comamonas avium</name>
    <dbReference type="NCBI Taxonomy" id="2762231"/>
    <lineage>
        <taxon>Bacteria</taxon>
        <taxon>Pseudomonadati</taxon>
        <taxon>Pseudomonadota</taxon>
        <taxon>Betaproteobacteria</taxon>
        <taxon>Burkholderiales</taxon>
        <taxon>Comamonadaceae</taxon>
        <taxon>Comamonas</taxon>
    </lineage>
</organism>
<evidence type="ECO:0000256" key="5">
    <source>
        <dbReference type="SAM" id="Phobius"/>
    </source>
</evidence>
<keyword evidence="4 5" id="KW-0472">Membrane</keyword>
<evidence type="ECO:0000313" key="7">
    <source>
        <dbReference type="EMBL" id="MBD7960927.1"/>
    </source>
</evidence>
<feature type="transmembrane region" description="Helical" evidence="5">
    <location>
        <begin position="47"/>
        <end position="64"/>
    </location>
</feature>
<keyword evidence="8" id="KW-1185">Reference proteome</keyword>
<dbReference type="InterPro" id="IPR003807">
    <property type="entry name" value="DUF202"/>
</dbReference>